<sequence>MTRKFRIFMFVVLAAFAAGTVAHATNAVTMNTKMTLAVIDGADMGDCQNCPDGNDDALACDIDCLSPILAVVPSGQPGLLKAGTLTESVVPQSATGHTGRPDPHPPRFTILS</sequence>
<evidence type="ECO:0000313" key="3">
    <source>
        <dbReference type="EMBL" id="MCX2720985.1"/>
    </source>
</evidence>
<proteinExistence type="predicted"/>
<feature type="region of interest" description="Disordered" evidence="1">
    <location>
        <begin position="90"/>
        <end position="112"/>
    </location>
</feature>
<organism evidence="3 4">
    <name type="scientific">Roseibium salinum</name>
    <dbReference type="NCBI Taxonomy" id="1604349"/>
    <lineage>
        <taxon>Bacteria</taxon>
        <taxon>Pseudomonadati</taxon>
        <taxon>Pseudomonadota</taxon>
        <taxon>Alphaproteobacteria</taxon>
        <taxon>Hyphomicrobiales</taxon>
        <taxon>Stappiaceae</taxon>
        <taxon>Roseibium</taxon>
    </lineage>
</organism>
<gene>
    <name evidence="3" type="ORF">ON753_00985</name>
</gene>
<feature type="signal peptide" evidence="2">
    <location>
        <begin position="1"/>
        <end position="24"/>
    </location>
</feature>
<evidence type="ECO:0008006" key="5">
    <source>
        <dbReference type="Google" id="ProtNLM"/>
    </source>
</evidence>
<keyword evidence="2" id="KW-0732">Signal</keyword>
<dbReference type="EMBL" id="JAPEVI010000001">
    <property type="protein sequence ID" value="MCX2720985.1"/>
    <property type="molecule type" value="Genomic_DNA"/>
</dbReference>
<comment type="caution">
    <text evidence="3">The sequence shown here is derived from an EMBL/GenBank/DDBJ whole genome shotgun (WGS) entry which is preliminary data.</text>
</comment>
<dbReference type="Proteomes" id="UP001300261">
    <property type="component" value="Unassembled WGS sequence"/>
</dbReference>
<protein>
    <recommendedName>
        <fullName evidence="5">Secreted protein</fullName>
    </recommendedName>
</protein>
<reference evidence="3 4" key="1">
    <citation type="journal article" date="2016" name="Int. J. Syst. Evol. Microbiol.">
        <title>Labrenzia salina sp. nov., isolated from the rhizosphere of the halophyte Arthrocnemum macrostachyum.</title>
        <authorList>
            <person name="Camacho M."/>
            <person name="Redondo-Gomez S."/>
            <person name="Rodriguez-Llorente I."/>
            <person name="Rohde M."/>
            <person name="Sproer C."/>
            <person name="Schumann P."/>
            <person name="Klenk H.P."/>
            <person name="Montero-Calasanz M.D.C."/>
        </authorList>
    </citation>
    <scope>NUCLEOTIDE SEQUENCE [LARGE SCALE GENOMIC DNA]</scope>
    <source>
        <strain evidence="3 4">DSM 29163</strain>
    </source>
</reference>
<dbReference type="RefSeq" id="WP_265960681.1">
    <property type="nucleotide sequence ID" value="NZ_JAPEVI010000001.1"/>
</dbReference>
<keyword evidence="4" id="KW-1185">Reference proteome</keyword>
<evidence type="ECO:0000256" key="2">
    <source>
        <dbReference type="SAM" id="SignalP"/>
    </source>
</evidence>
<name>A0ABT3QVP6_9HYPH</name>
<feature type="chain" id="PRO_5046625777" description="Secreted protein" evidence="2">
    <location>
        <begin position="25"/>
        <end position="112"/>
    </location>
</feature>
<accession>A0ABT3QVP6</accession>
<evidence type="ECO:0000313" key="4">
    <source>
        <dbReference type="Proteomes" id="UP001300261"/>
    </source>
</evidence>
<evidence type="ECO:0000256" key="1">
    <source>
        <dbReference type="SAM" id="MobiDB-lite"/>
    </source>
</evidence>